<dbReference type="Pfam" id="PF07980">
    <property type="entry name" value="SusD_RagB"/>
    <property type="match status" value="1"/>
</dbReference>
<evidence type="ECO:0000259" key="8">
    <source>
        <dbReference type="Pfam" id="PF14322"/>
    </source>
</evidence>
<name>A0AA37HWT7_SEGBR</name>
<dbReference type="Pfam" id="PF14322">
    <property type="entry name" value="SusD-like_3"/>
    <property type="match status" value="1"/>
</dbReference>
<dbReference type="AlphaFoldDB" id="A0AA37HWT7"/>
<dbReference type="PROSITE" id="PS51257">
    <property type="entry name" value="PROKAR_LIPOPROTEIN"/>
    <property type="match status" value="1"/>
</dbReference>
<comment type="subcellular location">
    <subcellularLocation>
        <location evidence="1">Cell outer membrane</location>
    </subcellularLocation>
</comment>
<evidence type="ECO:0000259" key="7">
    <source>
        <dbReference type="Pfam" id="PF07980"/>
    </source>
</evidence>
<comment type="caution">
    <text evidence="9">The sequence shown here is derived from an EMBL/GenBank/DDBJ whole genome shotgun (WGS) entry which is preliminary data.</text>
</comment>
<dbReference type="SUPFAM" id="SSF48452">
    <property type="entry name" value="TPR-like"/>
    <property type="match status" value="1"/>
</dbReference>
<comment type="similarity">
    <text evidence="2">Belongs to the SusD family.</text>
</comment>
<dbReference type="InterPro" id="IPR033985">
    <property type="entry name" value="SusD-like_N"/>
</dbReference>
<feature type="chain" id="PRO_5041427616" evidence="6">
    <location>
        <begin position="21"/>
        <end position="646"/>
    </location>
</feature>
<evidence type="ECO:0000256" key="5">
    <source>
        <dbReference type="ARBA" id="ARBA00023237"/>
    </source>
</evidence>
<keyword evidence="4" id="KW-0472">Membrane</keyword>
<sequence length="646" mass="72194">MKKIKLQVCAWLSASLMLGSCGLDEYNPAGGTGGDKLATFEGWSGMETYCYEPLYGQLFSSFDFLAVAEGGTDLFLTSNNRTWGQQVFYYEGLTTNTNYTNKLFKQAYSQINSCNAVIEGADDVADGNAENIKVLTAEAKCLRAYYYSLLVTYYGNITLNLKPSSEGSNLSPQRSTYEALYTQMVKDLTEAAADLNVTPYNGDYARVTKKTALGLLARVYAQGAGEGLTENGVSYWKRAAEVAEDLITNQAAYGADMYTDVADVWANANNKNNKESLFIAAGPASKDAANYTSSNIFTYMYPNPYKLSDIYKTADKSNYLYGRINNNIMAPSKYLIDLFDAPHDTRWDNCFTTAFGEESMVQAGWGTYASMNRTLTAEICQKYGIADSNVGKTIYAYADLAYNSTNANGNQYPAKVWPKGDHSGNVANLIEVKNIYATEYPLPEDEDRFSIYLSKDKLTAEEKARRAYVTINIDDLFDSEGKYIENSTDGTNCYQMFPALNKFSWMYDGAFTSNLQRRNGDVAIMRMAEVYLIAAEAEQQLGNGTKAAEYLNVLRKRACRHASDYENYMKLDTASEQDVLDEYARELCGEFNRWALLKRHHAFETQLAKGNPRAAASFESKHYLRPISYDFLNQISNADEYGTNGY</sequence>
<evidence type="ECO:0000313" key="9">
    <source>
        <dbReference type="EMBL" id="GJG28340.1"/>
    </source>
</evidence>
<protein>
    <submittedName>
        <fullName evidence="9">Membrane protein</fullName>
    </submittedName>
</protein>
<accession>A0AA37HWT7</accession>
<dbReference type="RefSeq" id="WP_006281905.1">
    <property type="nucleotide sequence ID" value="NZ_BPTR01000001.1"/>
</dbReference>
<evidence type="ECO:0000256" key="1">
    <source>
        <dbReference type="ARBA" id="ARBA00004442"/>
    </source>
</evidence>
<organism evidence="9 10">
    <name type="scientific">Segatella bryantii</name>
    <name type="common">Prevotella bryantii</name>
    <dbReference type="NCBI Taxonomy" id="77095"/>
    <lineage>
        <taxon>Bacteria</taxon>
        <taxon>Pseudomonadati</taxon>
        <taxon>Bacteroidota</taxon>
        <taxon>Bacteroidia</taxon>
        <taxon>Bacteroidales</taxon>
        <taxon>Prevotellaceae</taxon>
        <taxon>Segatella</taxon>
    </lineage>
</organism>
<reference evidence="9" key="1">
    <citation type="submission" date="2021-08" db="EMBL/GenBank/DDBJ databases">
        <title>Prevotella lacticifex sp. nov., isolated from rumen of cow.</title>
        <authorList>
            <person name="Shinkai T."/>
            <person name="Ikeyama N."/>
            <person name="Kumagai M."/>
            <person name="Ohmori H."/>
            <person name="Sakamoto M."/>
            <person name="Ohkuma M."/>
            <person name="Mitsumori M."/>
        </authorList>
    </citation>
    <scope>NUCLEOTIDE SEQUENCE</scope>
    <source>
        <strain evidence="9">DSM 11371</strain>
    </source>
</reference>
<dbReference type="InterPro" id="IPR012944">
    <property type="entry name" value="SusD_RagB_dom"/>
</dbReference>
<evidence type="ECO:0000256" key="3">
    <source>
        <dbReference type="ARBA" id="ARBA00022729"/>
    </source>
</evidence>
<evidence type="ECO:0000256" key="4">
    <source>
        <dbReference type="ARBA" id="ARBA00023136"/>
    </source>
</evidence>
<evidence type="ECO:0000313" key="10">
    <source>
        <dbReference type="Proteomes" id="UP000887043"/>
    </source>
</evidence>
<evidence type="ECO:0000256" key="2">
    <source>
        <dbReference type="ARBA" id="ARBA00006275"/>
    </source>
</evidence>
<feature type="domain" description="RagB/SusD" evidence="7">
    <location>
        <begin position="368"/>
        <end position="614"/>
    </location>
</feature>
<feature type="domain" description="SusD-like N-terminal" evidence="8">
    <location>
        <begin position="85"/>
        <end position="220"/>
    </location>
</feature>
<dbReference type="Proteomes" id="UP000887043">
    <property type="component" value="Unassembled WGS sequence"/>
</dbReference>
<keyword evidence="5" id="KW-0998">Cell outer membrane</keyword>
<keyword evidence="3 6" id="KW-0732">Signal</keyword>
<evidence type="ECO:0000256" key="6">
    <source>
        <dbReference type="SAM" id="SignalP"/>
    </source>
</evidence>
<dbReference type="Gene3D" id="1.25.40.390">
    <property type="match status" value="2"/>
</dbReference>
<proteinExistence type="inferred from homology"/>
<gene>
    <name evidence="9" type="ORF">PRRU23_20400</name>
</gene>
<dbReference type="EMBL" id="BPTR01000001">
    <property type="protein sequence ID" value="GJG28340.1"/>
    <property type="molecule type" value="Genomic_DNA"/>
</dbReference>
<dbReference type="InterPro" id="IPR011990">
    <property type="entry name" value="TPR-like_helical_dom_sf"/>
</dbReference>
<feature type="signal peptide" evidence="6">
    <location>
        <begin position="1"/>
        <end position="20"/>
    </location>
</feature>
<dbReference type="GO" id="GO:0009279">
    <property type="term" value="C:cell outer membrane"/>
    <property type="evidence" value="ECO:0007669"/>
    <property type="project" value="UniProtKB-SubCell"/>
</dbReference>